<accession>A0A919KT35</accession>
<name>A0A919KT35_9MICO</name>
<gene>
    <name evidence="1" type="ORF">GCM10017772_20080</name>
</gene>
<reference evidence="1" key="2">
    <citation type="submission" date="2020-09" db="EMBL/GenBank/DDBJ databases">
        <authorList>
            <person name="Sun Q."/>
            <person name="Zhou Y."/>
        </authorList>
    </citation>
    <scope>NUCLEOTIDE SEQUENCE</scope>
    <source>
        <strain evidence="1">CGMCC 4.7398</strain>
    </source>
</reference>
<evidence type="ECO:0000313" key="1">
    <source>
        <dbReference type="EMBL" id="GHH71529.1"/>
    </source>
</evidence>
<comment type="caution">
    <text evidence="1">The sequence shown here is derived from an EMBL/GenBank/DDBJ whole genome shotgun (WGS) entry which is preliminary data.</text>
</comment>
<evidence type="ECO:0000313" key="2">
    <source>
        <dbReference type="Proteomes" id="UP000627369"/>
    </source>
</evidence>
<sequence length="215" mass="22778">MLTVVATTTDRGLRRPKRICTSDHEAVMGRDPAWRWTVLLVALSTAVSGCTAAGPQVRPGAEDASRVESGVIDVAPGEHNSIGTVTLCTENTGAGEITAVTTPPGSGVEVVAYSVANEPSDIGGLRGRLESLGADTTSHTVERKCRAEGETGAIQVATLLIEVVAQDDRSARADHLTIHWEADGNTGEFDVQWAILLCTTVDQESKDFCQQHLED</sequence>
<reference evidence="1" key="1">
    <citation type="journal article" date="2014" name="Int. J. Syst. Evol. Microbiol.">
        <title>Complete genome sequence of Corynebacterium casei LMG S-19264T (=DSM 44701T), isolated from a smear-ripened cheese.</title>
        <authorList>
            <consortium name="US DOE Joint Genome Institute (JGI-PGF)"/>
            <person name="Walter F."/>
            <person name="Albersmeier A."/>
            <person name="Kalinowski J."/>
            <person name="Ruckert C."/>
        </authorList>
    </citation>
    <scope>NUCLEOTIDE SEQUENCE</scope>
    <source>
        <strain evidence="1">CGMCC 4.7398</strain>
    </source>
</reference>
<proteinExistence type="predicted"/>
<dbReference type="AlphaFoldDB" id="A0A919KT35"/>
<dbReference type="EMBL" id="BNAS01000002">
    <property type="protein sequence ID" value="GHH71529.1"/>
    <property type="molecule type" value="Genomic_DNA"/>
</dbReference>
<dbReference type="Proteomes" id="UP000627369">
    <property type="component" value="Unassembled WGS sequence"/>
</dbReference>
<protein>
    <submittedName>
        <fullName evidence="1">Uncharacterized protein</fullName>
    </submittedName>
</protein>
<organism evidence="1 2">
    <name type="scientific">Promicromonospora soli</name>
    <dbReference type="NCBI Taxonomy" id="2035533"/>
    <lineage>
        <taxon>Bacteria</taxon>
        <taxon>Bacillati</taxon>
        <taxon>Actinomycetota</taxon>
        <taxon>Actinomycetes</taxon>
        <taxon>Micrococcales</taxon>
        <taxon>Promicromonosporaceae</taxon>
        <taxon>Promicromonospora</taxon>
    </lineage>
</organism>
<dbReference type="RefSeq" id="WP_189669087.1">
    <property type="nucleotide sequence ID" value="NZ_BNAS01000002.1"/>
</dbReference>
<keyword evidence="2" id="KW-1185">Reference proteome</keyword>